<accession>A0AAV1U7W7</accession>
<evidence type="ECO:0000313" key="2">
    <source>
        <dbReference type="Proteomes" id="UP001162060"/>
    </source>
</evidence>
<proteinExistence type="predicted"/>
<dbReference type="EMBL" id="CAKLBY020000153">
    <property type="protein sequence ID" value="CAK7929792.1"/>
    <property type="molecule type" value="Genomic_DNA"/>
</dbReference>
<protein>
    <recommendedName>
        <fullName evidence="3">Thioredoxin domain-containing protein</fullName>
    </recommendedName>
</protein>
<name>A0AAV1U7W7_9STRA</name>
<dbReference type="InterPro" id="IPR036249">
    <property type="entry name" value="Thioredoxin-like_sf"/>
</dbReference>
<sequence length="150" mass="16039">MTKPPLLQGVTLTDGGQKTVQGETLGQNGAVLALYFAADWCPRLPRVSTDASVTDQVSHLNEKQRNWWMVPFEDETTRSQLKRTFGVCANAETKGLSPIARKKGIPALVVIRPNGDVVDFEAGATIEREGCRAATACCSVGAAPLTILAV</sequence>
<comment type="caution">
    <text evidence="1">The sequence shown here is derived from an EMBL/GenBank/DDBJ whole genome shotgun (WGS) entry which is preliminary data.</text>
</comment>
<evidence type="ECO:0000313" key="1">
    <source>
        <dbReference type="EMBL" id="CAK7929792.1"/>
    </source>
</evidence>
<dbReference type="GO" id="GO:0045494">
    <property type="term" value="P:photoreceptor cell maintenance"/>
    <property type="evidence" value="ECO:0007669"/>
    <property type="project" value="InterPro"/>
</dbReference>
<dbReference type="Proteomes" id="UP001162060">
    <property type="component" value="Unassembled WGS sequence"/>
</dbReference>
<dbReference type="SUPFAM" id="SSF52833">
    <property type="entry name" value="Thioredoxin-like"/>
    <property type="match status" value="1"/>
</dbReference>
<dbReference type="AlphaFoldDB" id="A0AAV1U7W7"/>
<reference evidence="1" key="1">
    <citation type="submission" date="2024-01" db="EMBL/GenBank/DDBJ databases">
        <authorList>
            <person name="Webb A."/>
        </authorList>
    </citation>
    <scope>NUCLEOTIDE SEQUENCE</scope>
    <source>
        <strain evidence="1">Pm1</strain>
    </source>
</reference>
<dbReference type="PANTHER" id="PTHR46762:SF1">
    <property type="entry name" value="NUCLEOREDOXIN-LIKE PROTEIN 2"/>
    <property type="match status" value="1"/>
</dbReference>
<dbReference type="PANTHER" id="PTHR46762">
    <property type="entry name" value="NUCLEOREDOXIN-LIKE PROTEIN 2"/>
    <property type="match status" value="1"/>
</dbReference>
<dbReference type="InterPro" id="IPR029519">
    <property type="entry name" value="RdCVF2"/>
</dbReference>
<evidence type="ECO:0008006" key="3">
    <source>
        <dbReference type="Google" id="ProtNLM"/>
    </source>
</evidence>
<organism evidence="1 2">
    <name type="scientific">Peronospora matthiolae</name>
    <dbReference type="NCBI Taxonomy" id="2874970"/>
    <lineage>
        <taxon>Eukaryota</taxon>
        <taxon>Sar</taxon>
        <taxon>Stramenopiles</taxon>
        <taxon>Oomycota</taxon>
        <taxon>Peronosporomycetes</taxon>
        <taxon>Peronosporales</taxon>
        <taxon>Peronosporaceae</taxon>
        <taxon>Peronospora</taxon>
    </lineage>
</organism>
<gene>
    <name evidence="1" type="ORF">PM001_LOCUS14942</name>
</gene>
<dbReference type="Gene3D" id="3.40.30.10">
    <property type="entry name" value="Glutaredoxin"/>
    <property type="match status" value="1"/>
</dbReference>